<dbReference type="GO" id="GO:0006450">
    <property type="term" value="P:regulation of translational fidelity"/>
    <property type="evidence" value="ECO:0007669"/>
    <property type="project" value="TreeGrafter"/>
</dbReference>
<name>A0A1W1H5G4_9BACT</name>
<evidence type="ECO:0000259" key="12">
    <source>
        <dbReference type="PROSITE" id="PS51163"/>
    </source>
</evidence>
<organism evidence="13 14">
    <name type="scientific">Desulfamplus magnetovallimortis</name>
    <dbReference type="NCBI Taxonomy" id="1246637"/>
    <lineage>
        <taxon>Bacteria</taxon>
        <taxon>Pseudomonadati</taxon>
        <taxon>Thermodesulfobacteriota</taxon>
        <taxon>Desulfobacteria</taxon>
        <taxon>Desulfobacterales</taxon>
        <taxon>Desulfobacteraceae</taxon>
        <taxon>Desulfamplus</taxon>
    </lineage>
</organism>
<evidence type="ECO:0000313" key="14">
    <source>
        <dbReference type="Proteomes" id="UP000191931"/>
    </source>
</evidence>
<feature type="domain" description="YrdC-like" evidence="12">
    <location>
        <begin position="12"/>
        <end position="198"/>
    </location>
</feature>
<keyword evidence="8" id="KW-0547">Nucleotide-binding</keyword>
<dbReference type="GO" id="GO:0061710">
    <property type="term" value="F:L-threonylcarbamoyladenylate synthase"/>
    <property type="evidence" value="ECO:0007669"/>
    <property type="project" value="UniProtKB-EC"/>
</dbReference>
<evidence type="ECO:0000256" key="3">
    <source>
        <dbReference type="ARBA" id="ARBA00012584"/>
    </source>
</evidence>
<evidence type="ECO:0000313" key="13">
    <source>
        <dbReference type="EMBL" id="SLM27684.1"/>
    </source>
</evidence>
<keyword evidence="6" id="KW-0819">tRNA processing</keyword>
<dbReference type="GO" id="GO:0003725">
    <property type="term" value="F:double-stranded RNA binding"/>
    <property type="evidence" value="ECO:0007669"/>
    <property type="project" value="InterPro"/>
</dbReference>
<evidence type="ECO:0000256" key="5">
    <source>
        <dbReference type="ARBA" id="ARBA00022679"/>
    </source>
</evidence>
<dbReference type="Gene3D" id="3.90.870.10">
    <property type="entry name" value="DHBP synthase"/>
    <property type="match status" value="1"/>
</dbReference>
<dbReference type="GO" id="GO:0000049">
    <property type="term" value="F:tRNA binding"/>
    <property type="evidence" value="ECO:0007669"/>
    <property type="project" value="TreeGrafter"/>
</dbReference>
<dbReference type="GO" id="GO:0008033">
    <property type="term" value="P:tRNA processing"/>
    <property type="evidence" value="ECO:0007669"/>
    <property type="project" value="UniProtKB-KW"/>
</dbReference>
<evidence type="ECO:0000256" key="2">
    <source>
        <dbReference type="ARBA" id="ARBA00007663"/>
    </source>
</evidence>
<dbReference type="SUPFAM" id="SSF55821">
    <property type="entry name" value="YrdC/RibB"/>
    <property type="match status" value="1"/>
</dbReference>
<reference evidence="13 14" key="1">
    <citation type="submission" date="2017-03" db="EMBL/GenBank/DDBJ databases">
        <authorList>
            <person name="Afonso C.L."/>
            <person name="Miller P.J."/>
            <person name="Scott M.A."/>
            <person name="Spackman E."/>
            <person name="Goraichik I."/>
            <person name="Dimitrov K.M."/>
            <person name="Suarez D.L."/>
            <person name="Swayne D.E."/>
        </authorList>
    </citation>
    <scope>NUCLEOTIDE SEQUENCE [LARGE SCALE GENOMIC DNA]</scope>
    <source>
        <strain evidence="13">PRJEB14757</strain>
    </source>
</reference>
<dbReference type="InterPro" id="IPR050156">
    <property type="entry name" value="TC-AMP_synthase_SUA5"/>
</dbReference>
<dbReference type="Proteomes" id="UP000191931">
    <property type="component" value="Unassembled WGS sequence"/>
</dbReference>
<evidence type="ECO:0000256" key="1">
    <source>
        <dbReference type="ARBA" id="ARBA00004496"/>
    </source>
</evidence>
<dbReference type="GO" id="GO:0005737">
    <property type="term" value="C:cytoplasm"/>
    <property type="evidence" value="ECO:0007669"/>
    <property type="project" value="UniProtKB-SubCell"/>
</dbReference>
<dbReference type="EMBL" id="FWEV01000009">
    <property type="protein sequence ID" value="SLM27684.1"/>
    <property type="molecule type" value="Genomic_DNA"/>
</dbReference>
<evidence type="ECO:0000256" key="11">
    <source>
        <dbReference type="ARBA" id="ARBA00048366"/>
    </source>
</evidence>
<sequence length="211" mass="22660">MISDSNPDHDSLLQICRAAQIINAGGVVVFPAKCLYGLAADALNPVAVERVFAIKKRPLNNPLLVLIDEVSWLESIVKKIPGDANLLMKAFWPGNLTIVFEARSNLPEALTAGTGKVGVRIPGHPVARQLVRECGRPITGTSANISGHEGCMDSSMLEPDILNSVDMILEGGRLKGGKGSTVLDVTVSPSRILREGEISEHDILEFIFKSQ</sequence>
<evidence type="ECO:0000256" key="10">
    <source>
        <dbReference type="ARBA" id="ARBA00029774"/>
    </source>
</evidence>
<evidence type="ECO:0000256" key="6">
    <source>
        <dbReference type="ARBA" id="ARBA00022694"/>
    </source>
</evidence>
<dbReference type="PROSITE" id="PS51163">
    <property type="entry name" value="YRDC"/>
    <property type="match status" value="1"/>
</dbReference>
<protein>
    <recommendedName>
        <fullName evidence="10">L-threonylcarbamoyladenylate synthase</fullName>
        <ecNumber evidence="3">2.7.7.87</ecNumber>
    </recommendedName>
    <alternativeName>
        <fullName evidence="10">L-threonylcarbamoyladenylate synthase</fullName>
    </alternativeName>
</protein>
<dbReference type="PANTHER" id="PTHR17490:SF16">
    <property type="entry name" value="THREONYLCARBAMOYL-AMP SYNTHASE"/>
    <property type="match status" value="1"/>
</dbReference>
<dbReference type="GO" id="GO:0005524">
    <property type="term" value="F:ATP binding"/>
    <property type="evidence" value="ECO:0007669"/>
    <property type="project" value="UniProtKB-KW"/>
</dbReference>
<dbReference type="AlphaFoldDB" id="A0A1W1H5G4"/>
<dbReference type="NCBIfam" id="TIGR00057">
    <property type="entry name" value="L-threonylcarbamoyladenylate synthase"/>
    <property type="match status" value="1"/>
</dbReference>
<dbReference type="Pfam" id="PF01300">
    <property type="entry name" value="Sua5_yciO_yrdC"/>
    <property type="match status" value="1"/>
</dbReference>
<keyword evidence="14" id="KW-1185">Reference proteome</keyword>
<evidence type="ECO:0000256" key="9">
    <source>
        <dbReference type="ARBA" id="ARBA00022840"/>
    </source>
</evidence>
<evidence type="ECO:0000256" key="7">
    <source>
        <dbReference type="ARBA" id="ARBA00022695"/>
    </source>
</evidence>
<comment type="catalytic activity">
    <reaction evidence="11">
        <text>L-threonine + hydrogencarbonate + ATP = L-threonylcarbamoyladenylate + diphosphate + H2O</text>
        <dbReference type="Rhea" id="RHEA:36407"/>
        <dbReference type="ChEBI" id="CHEBI:15377"/>
        <dbReference type="ChEBI" id="CHEBI:17544"/>
        <dbReference type="ChEBI" id="CHEBI:30616"/>
        <dbReference type="ChEBI" id="CHEBI:33019"/>
        <dbReference type="ChEBI" id="CHEBI:57926"/>
        <dbReference type="ChEBI" id="CHEBI:73682"/>
        <dbReference type="EC" id="2.7.7.87"/>
    </reaction>
</comment>
<keyword evidence="4" id="KW-0963">Cytoplasm</keyword>
<accession>A0A1W1H5G4</accession>
<dbReference type="STRING" id="1246637.MTBBW1_1060035"/>
<evidence type="ECO:0000256" key="4">
    <source>
        <dbReference type="ARBA" id="ARBA00022490"/>
    </source>
</evidence>
<dbReference type="InterPro" id="IPR017945">
    <property type="entry name" value="DHBP_synth_RibB-like_a/b_dom"/>
</dbReference>
<dbReference type="InterPro" id="IPR006070">
    <property type="entry name" value="Sua5-like_dom"/>
</dbReference>
<comment type="subcellular location">
    <subcellularLocation>
        <location evidence="1">Cytoplasm</location>
    </subcellularLocation>
</comment>
<keyword evidence="9" id="KW-0067">ATP-binding</keyword>
<evidence type="ECO:0000256" key="8">
    <source>
        <dbReference type="ARBA" id="ARBA00022741"/>
    </source>
</evidence>
<dbReference type="EC" id="2.7.7.87" evidence="3"/>
<dbReference type="RefSeq" id="WP_080804151.1">
    <property type="nucleotide sequence ID" value="NZ_LT828545.1"/>
</dbReference>
<keyword evidence="5" id="KW-0808">Transferase</keyword>
<dbReference type="PANTHER" id="PTHR17490">
    <property type="entry name" value="SUA5"/>
    <property type="match status" value="1"/>
</dbReference>
<comment type="similarity">
    <text evidence="2">Belongs to the SUA5 family.</text>
</comment>
<proteinExistence type="inferred from homology"/>
<keyword evidence="7" id="KW-0548">Nucleotidyltransferase</keyword>
<gene>
    <name evidence="13" type="ORF">MTBBW1_1060035</name>
</gene>
<dbReference type="OrthoDB" id="9814580at2"/>